<dbReference type="EMBL" id="LCQO01000013">
    <property type="protein sequence ID" value="KKW18189.1"/>
    <property type="molecule type" value="Genomic_DNA"/>
</dbReference>
<dbReference type="Proteomes" id="UP000034057">
    <property type="component" value="Unassembled WGS sequence"/>
</dbReference>
<dbReference type="AlphaFoldDB" id="A0A0G1ZFY7"/>
<comment type="caution">
    <text evidence="1">The sequence shown here is derived from an EMBL/GenBank/DDBJ whole genome shotgun (WGS) entry which is preliminary data.</text>
</comment>
<evidence type="ECO:0000313" key="1">
    <source>
        <dbReference type="EMBL" id="KKW18189.1"/>
    </source>
</evidence>
<gene>
    <name evidence="1" type="ORF">UY59_C0013G0018</name>
</gene>
<evidence type="ECO:0000313" key="2">
    <source>
        <dbReference type="Proteomes" id="UP000034057"/>
    </source>
</evidence>
<sequence>MCFCRGNGYLVCAKSFGAIEECNSLAISEQLECRLKTGVSSAYNRDIFIGK</sequence>
<reference evidence="1 2" key="1">
    <citation type="journal article" date="2015" name="Nature">
        <title>rRNA introns, odd ribosomes, and small enigmatic genomes across a large radiation of phyla.</title>
        <authorList>
            <person name="Brown C.T."/>
            <person name="Hug L.A."/>
            <person name="Thomas B.C."/>
            <person name="Sharon I."/>
            <person name="Castelle C.J."/>
            <person name="Singh A."/>
            <person name="Wilkins M.J."/>
            <person name="Williams K.H."/>
            <person name="Banfield J.F."/>
        </authorList>
    </citation>
    <scope>NUCLEOTIDE SEQUENCE [LARGE SCALE GENOMIC DNA]</scope>
</reference>
<organism evidence="1 2">
    <name type="scientific">Candidatus Kaiserbacteria bacterium GW2011_GWA1_50_28</name>
    <dbReference type="NCBI Taxonomy" id="1618668"/>
    <lineage>
        <taxon>Bacteria</taxon>
        <taxon>Candidatus Kaiseribacteriota</taxon>
    </lineage>
</organism>
<accession>A0A0G1ZFY7</accession>
<protein>
    <submittedName>
        <fullName evidence="1">Uncharacterized protein</fullName>
    </submittedName>
</protein>
<proteinExistence type="predicted"/>
<name>A0A0G1ZFY7_9BACT</name>